<name>A0ABR0SBS1_9HYPO</name>
<keyword evidence="4" id="KW-0539">Nucleus</keyword>
<dbReference type="InterPro" id="IPR036864">
    <property type="entry name" value="Zn2-C6_fun-type_DNA-bd_sf"/>
</dbReference>
<dbReference type="PANTHER" id="PTHR31069:SF31">
    <property type="entry name" value="MONODICTYPHENONE CLUSTER TRANSCRIPTION FACTOR-RELATED"/>
    <property type="match status" value="1"/>
</dbReference>
<dbReference type="CDD" id="cd00067">
    <property type="entry name" value="GAL4"/>
    <property type="match status" value="1"/>
</dbReference>
<dbReference type="EMBL" id="JAVFKD010000015">
    <property type="protein sequence ID" value="KAK5989548.1"/>
    <property type="molecule type" value="Genomic_DNA"/>
</dbReference>
<dbReference type="PANTHER" id="PTHR31069">
    <property type="entry name" value="OLEATE-ACTIVATED TRANSCRIPTION FACTOR 1-RELATED"/>
    <property type="match status" value="1"/>
</dbReference>
<evidence type="ECO:0000256" key="2">
    <source>
        <dbReference type="ARBA" id="ARBA00023125"/>
    </source>
</evidence>
<dbReference type="InterPro" id="IPR001138">
    <property type="entry name" value="Zn2Cys6_DnaBD"/>
</dbReference>
<feature type="compositionally biased region" description="Polar residues" evidence="5">
    <location>
        <begin position="283"/>
        <end position="294"/>
    </location>
</feature>
<feature type="compositionally biased region" description="Basic residues" evidence="5">
    <location>
        <begin position="75"/>
        <end position="97"/>
    </location>
</feature>
<evidence type="ECO:0000256" key="5">
    <source>
        <dbReference type="SAM" id="MobiDB-lite"/>
    </source>
</evidence>
<reference evidence="7 8" key="1">
    <citation type="submission" date="2024-01" db="EMBL/GenBank/DDBJ databases">
        <title>Complete genome of Cladobotryum mycophilum ATHUM6906.</title>
        <authorList>
            <person name="Christinaki A.C."/>
            <person name="Myridakis A.I."/>
            <person name="Kouvelis V.N."/>
        </authorList>
    </citation>
    <scope>NUCLEOTIDE SEQUENCE [LARGE SCALE GENOMIC DNA]</scope>
    <source>
        <strain evidence="7 8">ATHUM6906</strain>
    </source>
</reference>
<feature type="compositionally biased region" description="Polar residues" evidence="5">
    <location>
        <begin position="221"/>
        <end position="260"/>
    </location>
</feature>
<evidence type="ECO:0000259" key="6">
    <source>
        <dbReference type="PROSITE" id="PS50048"/>
    </source>
</evidence>
<feature type="region of interest" description="Disordered" evidence="5">
    <location>
        <begin position="221"/>
        <end position="294"/>
    </location>
</feature>
<evidence type="ECO:0000256" key="4">
    <source>
        <dbReference type="ARBA" id="ARBA00023242"/>
    </source>
</evidence>
<sequence length="512" mass="56076">MLEVKIRSSCDTCLSTKVKCSQAKPSCSRCSQRGQPCVYSQYRKIGRPSHKSLAEQAARNGQPTPPHLARDASKPSRKQQSRPRQRQATASKKRRQNKGYELSLQHPEQKTSVPHVNRDQTAFSATPLSHSPADYYLPPGSVNPSNLMTVPANPSSPITETASSGQLVYNYHTGEYDVGTVEWSCLSNDMDLSPTGLPSPVTNYATSTPYDSPSQCISSPISLTLPSMASPESSPGPSGLTPQQSPYCDVSSTDKQTDFYQNHAPMDDDSPQENNSFRRCENEQTQGSFPTSETAFVRPSDVTASVPLEARCILDCITSLCDQLAYITEFQALDYQLNLDVLFNVDENVRKGREKILGCPVCLTKPHCGQTLLLMTMALGNLIGLFEHHCIRDHSRCCNCAPNGISSLNDAEAGRNSHPEHSICCTKVQLDETVSVGFSKHMLRMYLERQMGVVSWLEYILSTANSKDITCKVTSEVLEEIMKRLERFLGIIALSGGSETSSGSSTTAPAAV</sequence>
<evidence type="ECO:0000256" key="3">
    <source>
        <dbReference type="ARBA" id="ARBA00023163"/>
    </source>
</evidence>
<feature type="domain" description="Zn(2)-C6 fungal-type" evidence="6">
    <location>
        <begin position="9"/>
        <end position="39"/>
    </location>
</feature>
<dbReference type="SMART" id="SM00066">
    <property type="entry name" value="GAL4"/>
    <property type="match status" value="1"/>
</dbReference>
<keyword evidence="3" id="KW-0804">Transcription</keyword>
<dbReference type="SUPFAM" id="SSF57701">
    <property type="entry name" value="Zn2/Cys6 DNA-binding domain"/>
    <property type="match status" value="1"/>
</dbReference>
<gene>
    <name evidence="7" type="ORF">PT974_11075</name>
</gene>
<accession>A0ABR0SBS1</accession>
<proteinExistence type="predicted"/>
<evidence type="ECO:0000313" key="8">
    <source>
        <dbReference type="Proteomes" id="UP001338125"/>
    </source>
</evidence>
<dbReference type="Pfam" id="PF00172">
    <property type="entry name" value="Zn_clus"/>
    <property type="match status" value="1"/>
</dbReference>
<keyword evidence="1" id="KW-0805">Transcription regulation</keyword>
<protein>
    <submittedName>
        <fullName evidence="7">Transcriptional regulator alnR</fullName>
    </submittedName>
</protein>
<dbReference type="Gene3D" id="4.10.240.10">
    <property type="entry name" value="Zn(2)-C6 fungal-type DNA-binding domain"/>
    <property type="match status" value="1"/>
</dbReference>
<evidence type="ECO:0000313" key="7">
    <source>
        <dbReference type="EMBL" id="KAK5989548.1"/>
    </source>
</evidence>
<dbReference type="PRINTS" id="PR00755">
    <property type="entry name" value="AFLATOXINBRP"/>
</dbReference>
<comment type="caution">
    <text evidence="7">The sequence shown here is derived from an EMBL/GenBank/DDBJ whole genome shotgun (WGS) entry which is preliminary data.</text>
</comment>
<evidence type="ECO:0000256" key="1">
    <source>
        <dbReference type="ARBA" id="ARBA00023015"/>
    </source>
</evidence>
<dbReference type="PROSITE" id="PS50048">
    <property type="entry name" value="ZN2_CY6_FUNGAL_2"/>
    <property type="match status" value="1"/>
</dbReference>
<feature type="region of interest" description="Disordered" evidence="5">
    <location>
        <begin position="48"/>
        <end position="116"/>
    </location>
</feature>
<organism evidence="7 8">
    <name type="scientific">Cladobotryum mycophilum</name>
    <dbReference type="NCBI Taxonomy" id="491253"/>
    <lineage>
        <taxon>Eukaryota</taxon>
        <taxon>Fungi</taxon>
        <taxon>Dikarya</taxon>
        <taxon>Ascomycota</taxon>
        <taxon>Pezizomycotina</taxon>
        <taxon>Sordariomycetes</taxon>
        <taxon>Hypocreomycetidae</taxon>
        <taxon>Hypocreales</taxon>
        <taxon>Hypocreaceae</taxon>
        <taxon>Cladobotryum</taxon>
    </lineage>
</organism>
<dbReference type="Proteomes" id="UP001338125">
    <property type="component" value="Unassembled WGS sequence"/>
</dbReference>
<keyword evidence="2" id="KW-0238">DNA-binding</keyword>
<dbReference type="InterPro" id="IPR050675">
    <property type="entry name" value="OAF3"/>
</dbReference>
<keyword evidence="8" id="KW-1185">Reference proteome</keyword>